<dbReference type="EMBL" id="LT598482">
    <property type="protein sequence ID" value="SCU85961.1"/>
    <property type="molecule type" value="Genomic_DNA"/>
</dbReference>
<sequence length="149" mass="17426">MKTCAPDSSCLFRIHFAYVRVFLPCHYEMLFSVLCNRCFKCSRVESNARERQSWLFADHDTQTELNARERVCARDLVLKRRVVNTPRLHSQRGLVTLAPRVCTLCTESRAFGSGTSWLLLSHRMTSLFTKVSYLKLDTWRQRETTIFAK</sequence>
<name>A0A1G4J7Q2_9SACH</name>
<reference evidence="2" key="1">
    <citation type="submission" date="2016-03" db="EMBL/GenBank/DDBJ databases">
        <authorList>
            <person name="Devillers Hugo."/>
        </authorList>
    </citation>
    <scope>NUCLEOTIDE SEQUENCE [LARGE SCALE GENOMIC DNA]</scope>
</reference>
<accession>A0A1G4J7Q2</accession>
<organism evidence="1 2">
    <name type="scientific">Lachancea meyersii CBS 8951</name>
    <dbReference type="NCBI Taxonomy" id="1266667"/>
    <lineage>
        <taxon>Eukaryota</taxon>
        <taxon>Fungi</taxon>
        <taxon>Dikarya</taxon>
        <taxon>Ascomycota</taxon>
        <taxon>Saccharomycotina</taxon>
        <taxon>Saccharomycetes</taxon>
        <taxon>Saccharomycetales</taxon>
        <taxon>Saccharomycetaceae</taxon>
        <taxon>Lachancea</taxon>
    </lineage>
</organism>
<protein>
    <submittedName>
        <fullName evidence="1">LAME_0D03796g1_1</fullName>
    </submittedName>
</protein>
<evidence type="ECO:0000313" key="2">
    <source>
        <dbReference type="Proteomes" id="UP000191144"/>
    </source>
</evidence>
<keyword evidence="2" id="KW-1185">Reference proteome</keyword>
<evidence type="ECO:0000313" key="1">
    <source>
        <dbReference type="EMBL" id="SCU85961.1"/>
    </source>
</evidence>
<proteinExistence type="predicted"/>
<gene>
    <name evidence="1" type="ORF">LAME_0D03796G</name>
</gene>
<dbReference type="AlphaFoldDB" id="A0A1G4J7Q2"/>
<dbReference type="Proteomes" id="UP000191144">
    <property type="component" value="Chromosome D"/>
</dbReference>